<keyword evidence="9" id="KW-1185">Reference proteome</keyword>
<evidence type="ECO:0000313" key="9">
    <source>
        <dbReference type="Proteomes" id="UP000242869"/>
    </source>
</evidence>
<dbReference type="PANTHER" id="PTHR43663">
    <property type="entry name" value="CHROMATE TRANSPORT PROTEIN-RELATED"/>
    <property type="match status" value="1"/>
</dbReference>
<dbReference type="Pfam" id="PF02417">
    <property type="entry name" value="Chromate_transp"/>
    <property type="match status" value="1"/>
</dbReference>
<dbReference type="EMBL" id="FOVE01000018">
    <property type="protein sequence ID" value="SFN82629.1"/>
    <property type="molecule type" value="Genomic_DNA"/>
</dbReference>
<keyword evidence="5 7" id="KW-1133">Transmembrane helix</keyword>
<evidence type="ECO:0000256" key="4">
    <source>
        <dbReference type="ARBA" id="ARBA00022692"/>
    </source>
</evidence>
<name>A0A1I5C6L4_9NEIS</name>
<protein>
    <submittedName>
        <fullName evidence="8">Chromate transporter</fullName>
    </submittedName>
</protein>
<dbReference type="InterPro" id="IPR003370">
    <property type="entry name" value="Chromate_transpt"/>
</dbReference>
<keyword evidence="3" id="KW-1003">Cell membrane</keyword>
<evidence type="ECO:0000313" key="8">
    <source>
        <dbReference type="EMBL" id="SFN82629.1"/>
    </source>
</evidence>
<sequence>MNIPSLSELYLQFCLFSLMAVGGANALLPEIFRQVVEVDKWLGGAEFATFYAIAQAAPGPNVLIVALIGWKLLGVPGALASMIGMVTPSSIIAFGVGKLWYRFRGSPWRKAIERGLAPITVGLVLGSGCLLLTTAATGWGLYAVAGATTVASYFLRHNPLWWLAMAAILGALGVV</sequence>
<evidence type="ECO:0000256" key="5">
    <source>
        <dbReference type="ARBA" id="ARBA00022989"/>
    </source>
</evidence>
<feature type="transmembrane region" description="Helical" evidence="7">
    <location>
        <begin position="6"/>
        <end position="28"/>
    </location>
</feature>
<reference evidence="9" key="1">
    <citation type="submission" date="2016-10" db="EMBL/GenBank/DDBJ databases">
        <authorList>
            <person name="Varghese N."/>
            <person name="Submissions S."/>
        </authorList>
    </citation>
    <scope>NUCLEOTIDE SEQUENCE [LARGE SCALE GENOMIC DNA]</scope>
    <source>
        <strain evidence="9">DSM 6150</strain>
    </source>
</reference>
<feature type="transmembrane region" description="Helical" evidence="7">
    <location>
        <begin position="159"/>
        <end position="174"/>
    </location>
</feature>
<feature type="transmembrane region" description="Helical" evidence="7">
    <location>
        <begin position="76"/>
        <end position="96"/>
    </location>
</feature>
<keyword evidence="4 7" id="KW-0812">Transmembrane</keyword>
<evidence type="ECO:0000256" key="6">
    <source>
        <dbReference type="ARBA" id="ARBA00023136"/>
    </source>
</evidence>
<evidence type="ECO:0000256" key="3">
    <source>
        <dbReference type="ARBA" id="ARBA00022475"/>
    </source>
</evidence>
<accession>A0A1I5C6L4</accession>
<evidence type="ECO:0000256" key="2">
    <source>
        <dbReference type="ARBA" id="ARBA00005262"/>
    </source>
</evidence>
<proteinExistence type="inferred from homology"/>
<dbReference type="PANTHER" id="PTHR43663:SF1">
    <property type="entry name" value="CHROMATE TRANSPORTER"/>
    <property type="match status" value="1"/>
</dbReference>
<comment type="similarity">
    <text evidence="2">Belongs to the chromate ion transporter (CHR) (TC 2.A.51) family.</text>
</comment>
<dbReference type="InterPro" id="IPR052518">
    <property type="entry name" value="CHR_Transporter"/>
</dbReference>
<dbReference type="GO" id="GO:0005886">
    <property type="term" value="C:plasma membrane"/>
    <property type="evidence" value="ECO:0007669"/>
    <property type="project" value="UniProtKB-SubCell"/>
</dbReference>
<comment type="subcellular location">
    <subcellularLocation>
        <location evidence="1">Cell membrane</location>
        <topology evidence="1">Multi-pass membrane protein</topology>
    </subcellularLocation>
</comment>
<evidence type="ECO:0000256" key="1">
    <source>
        <dbReference type="ARBA" id="ARBA00004651"/>
    </source>
</evidence>
<evidence type="ECO:0000256" key="7">
    <source>
        <dbReference type="SAM" id="Phobius"/>
    </source>
</evidence>
<dbReference type="STRING" id="83765.SAMN05660284_02350"/>
<dbReference type="GO" id="GO:0015109">
    <property type="term" value="F:chromate transmembrane transporter activity"/>
    <property type="evidence" value="ECO:0007669"/>
    <property type="project" value="InterPro"/>
</dbReference>
<keyword evidence="6 7" id="KW-0472">Membrane</keyword>
<dbReference type="AlphaFoldDB" id="A0A1I5C6L4"/>
<gene>
    <name evidence="8" type="ORF">SAMN05660284_02350</name>
</gene>
<organism evidence="8 9">
    <name type="scientific">Formivibrio citricus</name>
    <dbReference type="NCBI Taxonomy" id="83765"/>
    <lineage>
        <taxon>Bacteria</taxon>
        <taxon>Pseudomonadati</taxon>
        <taxon>Pseudomonadota</taxon>
        <taxon>Betaproteobacteria</taxon>
        <taxon>Neisseriales</taxon>
        <taxon>Chitinibacteraceae</taxon>
        <taxon>Formivibrio</taxon>
    </lineage>
</organism>
<dbReference type="RefSeq" id="WP_245747912.1">
    <property type="nucleotide sequence ID" value="NZ_FOVE01000018.1"/>
</dbReference>
<feature type="transmembrane region" description="Helical" evidence="7">
    <location>
        <begin position="116"/>
        <end position="139"/>
    </location>
</feature>
<dbReference type="Proteomes" id="UP000242869">
    <property type="component" value="Unassembled WGS sequence"/>
</dbReference>
<feature type="transmembrane region" description="Helical" evidence="7">
    <location>
        <begin position="49"/>
        <end position="70"/>
    </location>
</feature>